<sequence length="213" mass="23899">MNRRTFAIRAPAGCTTPFEMKTGVRQEAVAGPFVFSIAVDDIVPRTIYPADVILAPSARPLLDLEYANDLEIFEFNTTKLQHVVNFVSKLAAAYGLQRSDERKQMSTPIAKSSCESTYPQFVSYHDIGHLGSPINGDGEALMHGVMEKLECMEGKLFRCPATFGQWCNKRRTLLRSGYAVPAHDSPSEAAMENHLRFFDHVIRRLLALLFKLF</sequence>
<evidence type="ECO:0000313" key="2">
    <source>
        <dbReference type="Proteomes" id="UP001303046"/>
    </source>
</evidence>
<dbReference type="EMBL" id="JAVFWL010000002">
    <property type="protein sequence ID" value="KAK6736686.1"/>
    <property type="molecule type" value="Genomic_DNA"/>
</dbReference>
<reference evidence="1 2" key="1">
    <citation type="submission" date="2023-08" db="EMBL/GenBank/DDBJ databases">
        <title>A Necator americanus chromosomal reference genome.</title>
        <authorList>
            <person name="Ilik V."/>
            <person name="Petrzelkova K.J."/>
            <person name="Pardy F."/>
            <person name="Fuh T."/>
            <person name="Niatou-Singa F.S."/>
            <person name="Gouil Q."/>
            <person name="Baker L."/>
            <person name="Ritchie M.E."/>
            <person name="Jex A.R."/>
            <person name="Gazzola D."/>
            <person name="Li H."/>
            <person name="Toshio Fujiwara R."/>
            <person name="Zhan B."/>
            <person name="Aroian R.V."/>
            <person name="Pafco B."/>
            <person name="Schwarz E.M."/>
        </authorList>
    </citation>
    <scope>NUCLEOTIDE SEQUENCE [LARGE SCALE GENOMIC DNA]</scope>
    <source>
        <strain evidence="1 2">Aroian</strain>
        <tissue evidence="1">Whole animal</tissue>
    </source>
</reference>
<name>A0ABR1CDZ4_NECAM</name>
<protein>
    <recommendedName>
        <fullName evidence="3">Reverse transcriptase domain-containing protein</fullName>
    </recommendedName>
</protein>
<evidence type="ECO:0008006" key="3">
    <source>
        <dbReference type="Google" id="ProtNLM"/>
    </source>
</evidence>
<proteinExistence type="predicted"/>
<gene>
    <name evidence="1" type="primary">Necator_chrII.g7198</name>
    <name evidence="1" type="ORF">RB195_019405</name>
</gene>
<evidence type="ECO:0000313" key="1">
    <source>
        <dbReference type="EMBL" id="KAK6736686.1"/>
    </source>
</evidence>
<accession>A0ABR1CDZ4</accession>
<organism evidence="1 2">
    <name type="scientific">Necator americanus</name>
    <name type="common">Human hookworm</name>
    <dbReference type="NCBI Taxonomy" id="51031"/>
    <lineage>
        <taxon>Eukaryota</taxon>
        <taxon>Metazoa</taxon>
        <taxon>Ecdysozoa</taxon>
        <taxon>Nematoda</taxon>
        <taxon>Chromadorea</taxon>
        <taxon>Rhabditida</taxon>
        <taxon>Rhabditina</taxon>
        <taxon>Rhabditomorpha</taxon>
        <taxon>Strongyloidea</taxon>
        <taxon>Ancylostomatidae</taxon>
        <taxon>Bunostominae</taxon>
        <taxon>Necator</taxon>
    </lineage>
</organism>
<keyword evidence="2" id="KW-1185">Reference proteome</keyword>
<dbReference type="Proteomes" id="UP001303046">
    <property type="component" value="Unassembled WGS sequence"/>
</dbReference>
<comment type="caution">
    <text evidence="1">The sequence shown here is derived from an EMBL/GenBank/DDBJ whole genome shotgun (WGS) entry which is preliminary data.</text>
</comment>